<proteinExistence type="predicted"/>
<evidence type="ECO:0000313" key="2">
    <source>
        <dbReference type="Proteomes" id="UP000050640"/>
    </source>
</evidence>
<accession>A0A0R3S588</accession>
<protein>
    <submittedName>
        <fullName evidence="3">PARP catalytic domain-containing protein</fullName>
    </submittedName>
</protein>
<reference evidence="3" key="1">
    <citation type="submission" date="2017-02" db="UniProtKB">
        <authorList>
            <consortium name="WormBaseParasite"/>
        </authorList>
    </citation>
    <scope>IDENTIFICATION</scope>
</reference>
<feature type="region of interest" description="Disordered" evidence="1">
    <location>
        <begin position="125"/>
        <end position="144"/>
    </location>
</feature>
<dbReference type="AlphaFoldDB" id="A0A0R3S588"/>
<name>A0A0R3S588_9BILA</name>
<sequence length="227" mass="25179">PGEVICRISGYSLTIIIWRGKLDADSSYIATPTGAAKYYDGNPHNLHNTVLSAYGAKILSAPLSSRARNRNVKPIWCIPLNLVDSTDIDHRYLLTTGFIRINEIPPIVFRYEEHVFTRVHDATRFDSQRPRPDGPANASTMSNNNQYTATTVPFMQSNVSNTINTNNPMLSMASHTKLLCANSPSSMYPYANFSFEAKTGSVNNVVPWNSVAPEDEAELVQAISRIQ</sequence>
<dbReference type="STRING" id="1147741.A0A0R3S588"/>
<dbReference type="WBParaSite" id="EEL_0000995701-mRNA-1">
    <property type="protein sequence ID" value="EEL_0000995701-mRNA-1"/>
    <property type="gene ID" value="EEL_0000995701"/>
</dbReference>
<evidence type="ECO:0000313" key="3">
    <source>
        <dbReference type="WBParaSite" id="EEL_0000995701-mRNA-1"/>
    </source>
</evidence>
<organism evidence="2 3">
    <name type="scientific">Elaeophora elaphi</name>
    <dbReference type="NCBI Taxonomy" id="1147741"/>
    <lineage>
        <taxon>Eukaryota</taxon>
        <taxon>Metazoa</taxon>
        <taxon>Ecdysozoa</taxon>
        <taxon>Nematoda</taxon>
        <taxon>Chromadorea</taxon>
        <taxon>Rhabditida</taxon>
        <taxon>Spirurina</taxon>
        <taxon>Spiruromorpha</taxon>
        <taxon>Filarioidea</taxon>
        <taxon>Onchocercidae</taxon>
        <taxon>Elaeophora</taxon>
    </lineage>
</organism>
<dbReference type="Proteomes" id="UP000050640">
    <property type="component" value="Unplaced"/>
</dbReference>
<evidence type="ECO:0000256" key="1">
    <source>
        <dbReference type="SAM" id="MobiDB-lite"/>
    </source>
</evidence>
<keyword evidence="2" id="KW-1185">Reference proteome</keyword>